<evidence type="ECO:0000313" key="2">
    <source>
        <dbReference type="EMBL" id="KAH7968445.1"/>
    </source>
</evidence>
<dbReference type="VEuPathDB" id="VectorBase:RSAN_030401"/>
<dbReference type="AlphaFoldDB" id="A0A9D4T1W5"/>
<reference evidence="2" key="2">
    <citation type="submission" date="2021-09" db="EMBL/GenBank/DDBJ databases">
        <authorList>
            <person name="Jia N."/>
            <person name="Wang J."/>
            <person name="Shi W."/>
            <person name="Du L."/>
            <person name="Sun Y."/>
            <person name="Zhan W."/>
            <person name="Jiang J."/>
            <person name="Wang Q."/>
            <person name="Zhang B."/>
            <person name="Ji P."/>
            <person name="Sakyi L.B."/>
            <person name="Cui X."/>
            <person name="Yuan T."/>
            <person name="Jiang B."/>
            <person name="Yang W."/>
            <person name="Lam T.T.-Y."/>
            <person name="Chang Q."/>
            <person name="Ding S."/>
            <person name="Wang X."/>
            <person name="Zhu J."/>
            <person name="Ruan X."/>
            <person name="Zhao L."/>
            <person name="Wei J."/>
            <person name="Que T."/>
            <person name="Du C."/>
            <person name="Cheng J."/>
            <person name="Dai P."/>
            <person name="Han X."/>
            <person name="Huang E."/>
            <person name="Gao Y."/>
            <person name="Liu J."/>
            <person name="Shao H."/>
            <person name="Ye R."/>
            <person name="Li L."/>
            <person name="Wei W."/>
            <person name="Wang X."/>
            <person name="Wang C."/>
            <person name="Huo Q."/>
            <person name="Li W."/>
            <person name="Guo W."/>
            <person name="Chen H."/>
            <person name="Chen S."/>
            <person name="Zhou L."/>
            <person name="Zhou L."/>
            <person name="Ni X."/>
            <person name="Tian J."/>
            <person name="Zhou Y."/>
            <person name="Sheng Y."/>
            <person name="Liu T."/>
            <person name="Pan Y."/>
            <person name="Xia L."/>
            <person name="Li J."/>
            <person name="Zhao F."/>
            <person name="Cao W."/>
        </authorList>
    </citation>
    <scope>NUCLEOTIDE SEQUENCE</scope>
    <source>
        <strain evidence="2">Rsan-2018</strain>
        <tissue evidence="2">Larvae</tissue>
    </source>
</reference>
<proteinExistence type="predicted"/>
<name>A0A9D4T1W5_RHISA</name>
<dbReference type="VEuPathDB" id="VectorBase:RSAN_057442"/>
<sequence length="846" mass="92396">MRFLSVLPVAALFVLWAGTKTGLCLTPCPSHCSAVRVVVVKDKVVTTEEGPRAKIVAEITLALQKAKPDVKKTKIKIGLKWVEVPVTIKKQVQDAVKKFPELGDLVLSIVVSKVKPPRPKRTPKPKPPPVVPYTPPKSEAALQDLNRPVVVPPTPTTVEPKVRAAIELLLNFPNHMPTIFVYLVKIGVKFPDTTKPITGVTVGGTFVPFPKPLNLGYTINVNGKGFNLPRDSRQLAVYVQKHPHLLTVTVTLLHQLGAQFTVDGGGKISSFVIFGKTQTFPKSMGGSVFVGERSYNLPKDIKVVLKAVRNNPAQFFKIEFLLLAYGVRITKSPGGSALRATYGGGSYDISVKKPVRITLGQKSYDIPADLEAIFKSQEGLQVGAVLQALQLAKVPLKVDRNTGIVTGIIVSGVTVPFPVTVDLRFKLYGKQYVIPRDLGKIVAVLEKKNMPSLVLSILYSRYGVVPVRNADKVVVALSFDKMKFPVKARPLTALVIAGVKLLLPRDVDKMYDLVSSNKVEPMQLLQALQLVGYTFIPGPDGKLSTLQKGAERIELNFSLILYVDYGDKKYLIPNDLPLLVDIISKLPAQQLASVMGSLNKQGAVMAMKGAKVVILFNGIQYKTNLKSSPGAKVGLVVYMGNKTFSIPKDLKATVSYANGKGAAVIQLLVELFKALGVKVNQSPKGLILSIVIDGKTYRVSGGGGNGGAPGGQVRVTIRGRKFWIPKEMGRLPDLFTKFHYAEVVVALIRMGATLLSDKASNFYGFRYKGRAYRFLKTFIVAVKVDRTEVQYRIPGDLKKLAKTLSKGRWVWHDVRRTLKAAGVTVSGGSGEIRSFSFQGKTYQVRR</sequence>
<evidence type="ECO:0000256" key="1">
    <source>
        <dbReference type="SAM" id="SignalP"/>
    </source>
</evidence>
<evidence type="ECO:0000313" key="3">
    <source>
        <dbReference type="Proteomes" id="UP000821837"/>
    </source>
</evidence>
<reference evidence="2" key="1">
    <citation type="journal article" date="2020" name="Cell">
        <title>Large-Scale Comparative Analyses of Tick Genomes Elucidate Their Genetic Diversity and Vector Capacities.</title>
        <authorList>
            <consortium name="Tick Genome and Microbiome Consortium (TIGMIC)"/>
            <person name="Jia N."/>
            <person name="Wang J."/>
            <person name="Shi W."/>
            <person name="Du L."/>
            <person name="Sun Y."/>
            <person name="Zhan W."/>
            <person name="Jiang J.F."/>
            <person name="Wang Q."/>
            <person name="Zhang B."/>
            <person name="Ji P."/>
            <person name="Bell-Sakyi L."/>
            <person name="Cui X.M."/>
            <person name="Yuan T.T."/>
            <person name="Jiang B.G."/>
            <person name="Yang W.F."/>
            <person name="Lam T.T."/>
            <person name="Chang Q.C."/>
            <person name="Ding S.J."/>
            <person name="Wang X.J."/>
            <person name="Zhu J.G."/>
            <person name="Ruan X.D."/>
            <person name="Zhao L."/>
            <person name="Wei J.T."/>
            <person name="Ye R.Z."/>
            <person name="Que T.C."/>
            <person name="Du C.H."/>
            <person name="Zhou Y.H."/>
            <person name="Cheng J.X."/>
            <person name="Dai P.F."/>
            <person name="Guo W.B."/>
            <person name="Han X.H."/>
            <person name="Huang E.J."/>
            <person name="Li L.F."/>
            <person name="Wei W."/>
            <person name="Gao Y.C."/>
            <person name="Liu J.Z."/>
            <person name="Shao H.Z."/>
            <person name="Wang X."/>
            <person name="Wang C.C."/>
            <person name="Yang T.C."/>
            <person name="Huo Q.B."/>
            <person name="Li W."/>
            <person name="Chen H.Y."/>
            <person name="Chen S.E."/>
            <person name="Zhou L.G."/>
            <person name="Ni X.B."/>
            <person name="Tian J.H."/>
            <person name="Sheng Y."/>
            <person name="Liu T."/>
            <person name="Pan Y.S."/>
            <person name="Xia L.Y."/>
            <person name="Li J."/>
            <person name="Zhao F."/>
            <person name="Cao W.C."/>
        </authorList>
    </citation>
    <scope>NUCLEOTIDE SEQUENCE</scope>
    <source>
        <strain evidence="2">Rsan-2018</strain>
    </source>
</reference>
<accession>A0A9D4T1W5</accession>
<organism evidence="2 3">
    <name type="scientific">Rhipicephalus sanguineus</name>
    <name type="common">Brown dog tick</name>
    <name type="synonym">Ixodes sanguineus</name>
    <dbReference type="NCBI Taxonomy" id="34632"/>
    <lineage>
        <taxon>Eukaryota</taxon>
        <taxon>Metazoa</taxon>
        <taxon>Ecdysozoa</taxon>
        <taxon>Arthropoda</taxon>
        <taxon>Chelicerata</taxon>
        <taxon>Arachnida</taxon>
        <taxon>Acari</taxon>
        <taxon>Parasitiformes</taxon>
        <taxon>Ixodida</taxon>
        <taxon>Ixodoidea</taxon>
        <taxon>Ixodidae</taxon>
        <taxon>Rhipicephalinae</taxon>
        <taxon>Rhipicephalus</taxon>
        <taxon>Rhipicephalus</taxon>
    </lineage>
</organism>
<dbReference type="EMBL" id="JABSTV010001248">
    <property type="protein sequence ID" value="KAH7968445.1"/>
    <property type="molecule type" value="Genomic_DNA"/>
</dbReference>
<dbReference type="Proteomes" id="UP000821837">
    <property type="component" value="Unassembled WGS sequence"/>
</dbReference>
<evidence type="ECO:0008006" key="4">
    <source>
        <dbReference type="Google" id="ProtNLM"/>
    </source>
</evidence>
<comment type="caution">
    <text evidence="2">The sequence shown here is derived from an EMBL/GenBank/DDBJ whole genome shotgun (WGS) entry which is preliminary data.</text>
</comment>
<feature type="signal peptide" evidence="1">
    <location>
        <begin position="1"/>
        <end position="24"/>
    </location>
</feature>
<feature type="chain" id="PRO_5039086835" description="Immunoglobulin G binding protein A" evidence="1">
    <location>
        <begin position="25"/>
        <end position="846"/>
    </location>
</feature>
<keyword evidence="1" id="KW-0732">Signal</keyword>
<protein>
    <recommendedName>
        <fullName evidence="4">Immunoglobulin G binding protein A</fullName>
    </recommendedName>
</protein>
<gene>
    <name evidence="2" type="ORF">HPB52_008424</name>
</gene>
<keyword evidence="3" id="KW-1185">Reference proteome</keyword>